<dbReference type="SUPFAM" id="SSF55729">
    <property type="entry name" value="Acyl-CoA N-acyltransferases (Nat)"/>
    <property type="match status" value="1"/>
</dbReference>
<dbReference type="InterPro" id="IPR016181">
    <property type="entry name" value="Acyl_CoA_acyltransferase"/>
</dbReference>
<dbReference type="PANTHER" id="PTHR43626">
    <property type="entry name" value="ACYL-COA N-ACYLTRANSFERASE"/>
    <property type="match status" value="1"/>
</dbReference>
<dbReference type="PANTHER" id="PTHR43626:SF4">
    <property type="entry name" value="GCN5-RELATED N-ACETYLTRANSFERASE 2, CHLOROPLASTIC"/>
    <property type="match status" value="1"/>
</dbReference>
<dbReference type="PROSITE" id="PS51186">
    <property type="entry name" value="GNAT"/>
    <property type="match status" value="1"/>
</dbReference>
<dbReference type="Proteomes" id="UP001165652">
    <property type="component" value="Unassembled WGS sequence"/>
</dbReference>
<dbReference type="Pfam" id="PF00583">
    <property type="entry name" value="Acetyltransf_1"/>
    <property type="match status" value="1"/>
</dbReference>
<feature type="domain" description="N-acetyltransferase" evidence="3">
    <location>
        <begin position="4"/>
        <end position="136"/>
    </location>
</feature>
<evidence type="ECO:0000256" key="2">
    <source>
        <dbReference type="ARBA" id="ARBA00023315"/>
    </source>
</evidence>
<reference evidence="4" key="1">
    <citation type="journal article" date="2023" name="Microbiol Resour">
        <title>Genome Sequences of Rhodoplanes serenus and Two Thermotolerant Strains, Rhodoplanes tepidamans and 'Rhodoplanes cryptolactis,' Further Refine the Genus.</title>
        <authorList>
            <person name="Rayyan A.A."/>
            <person name="Kyndt J.A."/>
        </authorList>
    </citation>
    <scope>NUCLEOTIDE SEQUENCE</scope>
    <source>
        <strain evidence="4">DSM 9987</strain>
    </source>
</reference>
<name>A0ABT5JJA3_RHOTP</name>
<evidence type="ECO:0000313" key="5">
    <source>
        <dbReference type="Proteomes" id="UP001165652"/>
    </source>
</evidence>
<organism evidence="4 5">
    <name type="scientific">Rhodoplanes tepidamans</name>
    <name type="common">Rhodoplanes cryptolactis</name>
    <dbReference type="NCBI Taxonomy" id="200616"/>
    <lineage>
        <taxon>Bacteria</taxon>
        <taxon>Pseudomonadati</taxon>
        <taxon>Pseudomonadota</taxon>
        <taxon>Alphaproteobacteria</taxon>
        <taxon>Hyphomicrobiales</taxon>
        <taxon>Nitrobacteraceae</taxon>
        <taxon>Rhodoplanes</taxon>
    </lineage>
</organism>
<dbReference type="RefSeq" id="WP_272780205.1">
    <property type="nucleotide sequence ID" value="NZ_JAQQLI010000070.1"/>
</dbReference>
<keyword evidence="2" id="KW-0012">Acyltransferase</keyword>
<gene>
    <name evidence="4" type="ORF">PQJ73_27170</name>
</gene>
<evidence type="ECO:0000313" key="4">
    <source>
        <dbReference type="EMBL" id="MDC7789379.1"/>
    </source>
</evidence>
<keyword evidence="1" id="KW-0808">Transferase</keyword>
<comment type="caution">
    <text evidence="4">The sequence shown here is derived from an EMBL/GenBank/DDBJ whole genome shotgun (WGS) entry which is preliminary data.</text>
</comment>
<sequence>MSDIVVRRVSDDLDPNEIAALYEAVGWGRREDYAPDDLTTAVRRTTFVFAALDGERLVGLLRALSDGVYVTWVAEVVVHPAHQCRGVGTALMRHLLANAGHTSIYAECLAGALPFLDRLGITEKPTLVACSRRTAG</sequence>
<accession>A0ABT5JJA3</accession>
<evidence type="ECO:0000259" key="3">
    <source>
        <dbReference type="PROSITE" id="PS51186"/>
    </source>
</evidence>
<dbReference type="Gene3D" id="3.40.630.30">
    <property type="match status" value="1"/>
</dbReference>
<dbReference type="InterPro" id="IPR045039">
    <property type="entry name" value="NSI-like"/>
</dbReference>
<dbReference type="InterPro" id="IPR000182">
    <property type="entry name" value="GNAT_dom"/>
</dbReference>
<evidence type="ECO:0000256" key="1">
    <source>
        <dbReference type="ARBA" id="ARBA00022679"/>
    </source>
</evidence>
<dbReference type="CDD" id="cd04301">
    <property type="entry name" value="NAT_SF"/>
    <property type="match status" value="1"/>
</dbReference>
<proteinExistence type="predicted"/>
<dbReference type="EMBL" id="JAQQLI010000070">
    <property type="protein sequence ID" value="MDC7789379.1"/>
    <property type="molecule type" value="Genomic_DNA"/>
</dbReference>
<keyword evidence="5" id="KW-1185">Reference proteome</keyword>
<reference evidence="4" key="2">
    <citation type="submission" date="2023-02" db="EMBL/GenBank/DDBJ databases">
        <authorList>
            <person name="Rayyan A."/>
            <person name="Meyer T."/>
            <person name="Kyndt J.A."/>
        </authorList>
    </citation>
    <scope>NUCLEOTIDE SEQUENCE</scope>
    <source>
        <strain evidence="4">DSM 9987</strain>
    </source>
</reference>
<protein>
    <submittedName>
        <fullName evidence="4">GNAT family N-acetyltransferase</fullName>
    </submittedName>
</protein>